<feature type="transmembrane region" description="Helical" evidence="1">
    <location>
        <begin position="33"/>
        <end position="54"/>
    </location>
</feature>
<evidence type="ECO:0000313" key="2">
    <source>
        <dbReference type="EMBL" id="AGL90454.1"/>
    </source>
</evidence>
<proteinExistence type="predicted"/>
<keyword evidence="3" id="KW-1185">Reference proteome</keyword>
<dbReference type="EMBL" id="CP002548">
    <property type="protein sequence ID" value="AGL90454.1"/>
    <property type="molecule type" value="Genomic_DNA"/>
</dbReference>
<dbReference type="Proteomes" id="UP000013941">
    <property type="component" value="Chromosome"/>
</dbReference>
<keyword evidence="1" id="KW-0812">Transmembrane</keyword>
<protein>
    <submittedName>
        <fullName evidence="2">Uncharacterized protein</fullName>
    </submittedName>
</protein>
<dbReference type="AlphaFoldDB" id="R4S106"/>
<keyword evidence="1" id="KW-0472">Membrane</keyword>
<gene>
    <name evidence="2" type="ORF">SLY_0535</name>
</gene>
<reference evidence="2 3" key="1">
    <citation type="journal article" date="2013" name="BMC Genomics">
        <title>Comparison of the complete genome sequence of two closely related isolates of 'Candidatus Phytoplasma australiense' reveals genome plasticity.</title>
        <authorList>
            <person name="Andersen M.T."/>
            <person name="Liefting L.W."/>
            <person name="Havukkala I."/>
            <person name="Beever R.E."/>
        </authorList>
    </citation>
    <scope>NUCLEOTIDE SEQUENCE [LARGE SCALE GENOMIC DNA]</scope>
    <source>
        <strain evidence="2 3">NZSb11</strain>
    </source>
</reference>
<name>R4S106_PHYAS</name>
<dbReference type="PATRIC" id="fig|980422.3.peg.491"/>
<evidence type="ECO:0000256" key="1">
    <source>
        <dbReference type="SAM" id="Phobius"/>
    </source>
</evidence>
<accession>R4S106</accession>
<keyword evidence="1" id="KW-1133">Transmembrane helix</keyword>
<dbReference type="KEGG" id="nzs:SLY_0535"/>
<sequence>MCEKKKYLNDFQKIKNCPKYCNIPPFLGITFKIIYVIFGTLLIFDCFFIVFIIIKKMVFDL</sequence>
<organism evidence="2 3">
    <name type="scientific">Strawberry lethal yellows phytoplasma (CPA) str. NZSb11</name>
    <dbReference type="NCBI Taxonomy" id="980422"/>
    <lineage>
        <taxon>Bacteria</taxon>
        <taxon>Bacillati</taxon>
        <taxon>Mycoplasmatota</taxon>
        <taxon>Mollicutes</taxon>
        <taxon>Acholeplasmatales</taxon>
        <taxon>Acholeplasmataceae</taxon>
        <taxon>Candidatus Phytoplasma</taxon>
        <taxon>16SrXII (Stolbur group)</taxon>
    </lineage>
</organism>
<evidence type="ECO:0000313" key="3">
    <source>
        <dbReference type="Proteomes" id="UP000013941"/>
    </source>
</evidence>
<dbReference type="HOGENOM" id="CLU_2920817_0_0_14"/>